<dbReference type="PROSITE" id="PS00010">
    <property type="entry name" value="ASX_HYDROXYL"/>
    <property type="match status" value="2"/>
</dbReference>
<feature type="disulfide bond" evidence="8">
    <location>
        <begin position="586"/>
        <end position="595"/>
    </location>
</feature>
<evidence type="ECO:0000256" key="7">
    <source>
        <dbReference type="ARBA" id="ARBA00023180"/>
    </source>
</evidence>
<feature type="domain" description="EGF-like" evidence="10">
    <location>
        <begin position="371"/>
        <end position="406"/>
    </location>
</feature>
<dbReference type="GO" id="GO:0007399">
    <property type="term" value="P:nervous system development"/>
    <property type="evidence" value="ECO:0007669"/>
    <property type="project" value="UniProtKB-ARBA"/>
</dbReference>
<dbReference type="SMART" id="SM00042">
    <property type="entry name" value="CUB"/>
    <property type="match status" value="1"/>
</dbReference>
<proteinExistence type="predicted"/>
<keyword evidence="6 8" id="KW-1015">Disulfide bond</keyword>
<feature type="disulfide bond" evidence="8">
    <location>
        <begin position="685"/>
        <end position="694"/>
    </location>
</feature>
<dbReference type="InterPro" id="IPR001881">
    <property type="entry name" value="EGF-like_Ca-bd_dom"/>
</dbReference>
<dbReference type="SMART" id="SM00181">
    <property type="entry name" value="EGF"/>
    <property type="match status" value="11"/>
</dbReference>
<dbReference type="FunFam" id="2.10.25.10:FF:000045">
    <property type="entry name" value="Slit guidance ligand 2"/>
    <property type="match status" value="1"/>
</dbReference>
<dbReference type="STRING" id="6573.A0A210PJ38"/>
<keyword evidence="4" id="KW-0732">Signal</keyword>
<feature type="domain" description="EGF-like" evidence="10">
    <location>
        <begin position="610"/>
        <end position="646"/>
    </location>
</feature>
<dbReference type="SUPFAM" id="SSF49854">
    <property type="entry name" value="Spermadhesin, CUB domain"/>
    <property type="match status" value="1"/>
</dbReference>
<keyword evidence="2" id="KW-0964">Secreted</keyword>
<gene>
    <name evidence="11" type="ORF">KP79_PYT26027</name>
</gene>
<dbReference type="Proteomes" id="UP000242188">
    <property type="component" value="Unassembled WGS sequence"/>
</dbReference>
<dbReference type="AlphaFoldDB" id="A0A210PJ38"/>
<feature type="domain" description="CUB" evidence="9">
    <location>
        <begin position="138"/>
        <end position="256"/>
    </location>
</feature>
<sequence>MNTFPCYAFEYTSGSRMCVHTNVTSLVINGGFLGLKDNPAVDYYERSKASYANLFQSRDHAALKQQNTYFAIKLNKTLEECAYACMGSTVQTCLSFSHSPNTGACGLSNVFYGDGHEEISLLQSQIYNHYQYYTSWPCNVTIPENYGPRVLASLHFPYQSIRHAHCHMIIEAPSGKQVQILFPTVFFGQDVCNGQNRAGLTVHDGISGTGSVLGHYCHSTSDRSHPPLLTSTSGSLYVTYTADDVSMAFESIYQFVTVDPCESSQCKNSATCIAKNTSYVCECPAGFAGQFCEVNVDECASSPCLFHGQCVDQVNGYSCNCTHEFTGDRCEKFIGACADNPCDHGACVITSRYNYTCTCIDGYVGKHCNMKLTPCMSNPCQQGTCGETTDDYICKCIVGYTGRNCDRLAVDLCTFSPCKHGRCTSTTNLDVLCTCDSGFTGKYCETSIDLCAEVNCHNGSCVRNNTGYTCQCNAEFKGKFCDVAMTACELHVNDCNPGRCYSYVNVPEGYVCLCPDNKYRQQCNMTYDPCSQSPCHHGTCSQSQAGYTCACANGYIGSLCNIPTCTVADCGLGLCEDKYTGYNCICPVGYGGKNCENSITIAPTVVNQSTTASCMTSSCHNNATCIQENLGFKCVCSEGWTGSACDEIIDACASDPCINSTCVIEGSKHKGGTCMDSYTGIVCICPSGFHGARCDVTYDACATQSCPTGLCQLHETGLRKALRMKAHVLT</sequence>
<feature type="disulfide bond" evidence="8">
    <location>
        <begin position="551"/>
        <end position="560"/>
    </location>
</feature>
<dbReference type="Pfam" id="PF00008">
    <property type="entry name" value="EGF"/>
    <property type="match status" value="3"/>
</dbReference>
<feature type="disulfide bond" evidence="8">
    <location>
        <begin position="396"/>
        <end position="405"/>
    </location>
</feature>
<evidence type="ECO:0000313" key="11">
    <source>
        <dbReference type="EMBL" id="OWF36500.1"/>
    </source>
</evidence>
<keyword evidence="7" id="KW-0325">Glycoprotein</keyword>
<dbReference type="FunFam" id="2.10.25.10:FF:000173">
    <property type="entry name" value="Neurogenic locus notch protein 2"/>
    <property type="match status" value="1"/>
</dbReference>
<dbReference type="GO" id="GO:0005509">
    <property type="term" value="F:calcium ion binding"/>
    <property type="evidence" value="ECO:0007669"/>
    <property type="project" value="InterPro"/>
</dbReference>
<dbReference type="InterPro" id="IPR035914">
    <property type="entry name" value="Sperma_CUB_dom_sf"/>
</dbReference>
<feature type="domain" description="EGF-like" evidence="10">
    <location>
        <begin position="526"/>
        <end position="561"/>
    </location>
</feature>
<dbReference type="InterPro" id="IPR018097">
    <property type="entry name" value="EGF_Ca-bd_CS"/>
</dbReference>
<comment type="subcellular location">
    <subcellularLocation>
        <location evidence="1">Secreted</location>
    </subcellularLocation>
</comment>
<protein>
    <submittedName>
        <fullName evidence="11">Neurogenic locus notch-like protein 1</fullName>
    </submittedName>
</protein>
<feature type="disulfide bond" evidence="8">
    <location>
        <begin position="530"/>
        <end position="540"/>
    </location>
</feature>
<feature type="disulfide bond" evidence="8">
    <location>
        <begin position="413"/>
        <end position="423"/>
    </location>
</feature>
<feature type="disulfide bond" evidence="8">
    <location>
        <begin position="451"/>
        <end position="461"/>
    </location>
</feature>
<dbReference type="PROSITE" id="PS01186">
    <property type="entry name" value="EGF_2"/>
    <property type="match status" value="8"/>
</dbReference>
<dbReference type="FunFam" id="2.10.25.10:FF:000117">
    <property type="entry name" value="Delta-like protein"/>
    <property type="match status" value="1"/>
</dbReference>
<feature type="domain" description="EGF-like" evidence="10">
    <location>
        <begin position="653"/>
        <end position="695"/>
    </location>
</feature>
<evidence type="ECO:0000259" key="10">
    <source>
        <dbReference type="PROSITE" id="PS50026"/>
    </source>
</evidence>
<feature type="domain" description="EGF-like" evidence="10">
    <location>
        <begin position="566"/>
        <end position="596"/>
    </location>
</feature>
<comment type="caution">
    <text evidence="11">The sequence shown here is derived from an EMBL/GenBank/DDBJ whole genome shotgun (WGS) entry which is preliminary data.</text>
</comment>
<dbReference type="PANTHER" id="PTHR24033:SF224">
    <property type="entry name" value="C-TYPE LECTIN"/>
    <property type="match status" value="1"/>
</dbReference>
<dbReference type="PANTHER" id="PTHR24033">
    <property type="entry name" value="EGF-LIKE DOMAIN-CONTAINING PROTEIN"/>
    <property type="match status" value="1"/>
</dbReference>
<feature type="domain" description="EGF-like" evidence="10">
    <location>
        <begin position="409"/>
        <end position="445"/>
    </location>
</feature>
<accession>A0A210PJ38</accession>
<evidence type="ECO:0000256" key="8">
    <source>
        <dbReference type="PROSITE-ProRule" id="PRU00076"/>
    </source>
</evidence>
<evidence type="ECO:0000256" key="4">
    <source>
        <dbReference type="ARBA" id="ARBA00022729"/>
    </source>
</evidence>
<feature type="disulfide bond" evidence="8">
    <location>
        <begin position="375"/>
        <end position="385"/>
    </location>
</feature>
<feature type="domain" description="EGF-like" evidence="10">
    <location>
        <begin position="333"/>
        <end position="369"/>
    </location>
</feature>
<dbReference type="InterPro" id="IPR013032">
    <property type="entry name" value="EGF-like_CS"/>
</dbReference>
<dbReference type="PROSITE" id="PS50026">
    <property type="entry name" value="EGF_3"/>
    <property type="match status" value="10"/>
</dbReference>
<dbReference type="Pfam" id="PF12661">
    <property type="entry name" value="hEGF"/>
    <property type="match status" value="5"/>
</dbReference>
<reference evidence="11 12" key="1">
    <citation type="journal article" date="2017" name="Nat. Ecol. Evol.">
        <title>Scallop genome provides insights into evolution of bilaterian karyotype and development.</title>
        <authorList>
            <person name="Wang S."/>
            <person name="Zhang J."/>
            <person name="Jiao W."/>
            <person name="Li J."/>
            <person name="Xun X."/>
            <person name="Sun Y."/>
            <person name="Guo X."/>
            <person name="Huan P."/>
            <person name="Dong B."/>
            <person name="Zhang L."/>
            <person name="Hu X."/>
            <person name="Sun X."/>
            <person name="Wang J."/>
            <person name="Zhao C."/>
            <person name="Wang Y."/>
            <person name="Wang D."/>
            <person name="Huang X."/>
            <person name="Wang R."/>
            <person name="Lv J."/>
            <person name="Li Y."/>
            <person name="Zhang Z."/>
            <person name="Liu B."/>
            <person name="Lu W."/>
            <person name="Hui Y."/>
            <person name="Liang J."/>
            <person name="Zhou Z."/>
            <person name="Hou R."/>
            <person name="Li X."/>
            <person name="Liu Y."/>
            <person name="Li H."/>
            <person name="Ning X."/>
            <person name="Lin Y."/>
            <person name="Zhao L."/>
            <person name="Xing Q."/>
            <person name="Dou J."/>
            <person name="Li Y."/>
            <person name="Mao J."/>
            <person name="Guo H."/>
            <person name="Dou H."/>
            <person name="Li T."/>
            <person name="Mu C."/>
            <person name="Jiang W."/>
            <person name="Fu Q."/>
            <person name="Fu X."/>
            <person name="Miao Y."/>
            <person name="Liu J."/>
            <person name="Yu Q."/>
            <person name="Li R."/>
            <person name="Liao H."/>
            <person name="Li X."/>
            <person name="Kong Y."/>
            <person name="Jiang Z."/>
            <person name="Chourrout D."/>
            <person name="Li R."/>
            <person name="Bao Z."/>
        </authorList>
    </citation>
    <scope>NUCLEOTIDE SEQUENCE [LARGE SCALE GENOMIC DNA]</scope>
    <source>
        <strain evidence="11 12">PY_sf001</strain>
    </source>
</reference>
<keyword evidence="5" id="KW-0677">Repeat</keyword>
<evidence type="ECO:0000313" key="12">
    <source>
        <dbReference type="Proteomes" id="UP000242188"/>
    </source>
</evidence>
<dbReference type="InterPro" id="IPR000859">
    <property type="entry name" value="CUB_dom"/>
</dbReference>
<feature type="disulfide bond" evidence="8">
    <location>
        <begin position="472"/>
        <end position="481"/>
    </location>
</feature>
<dbReference type="InterPro" id="IPR051830">
    <property type="entry name" value="NOTCH_homolog"/>
</dbReference>
<feature type="domain" description="EGF-like" evidence="10">
    <location>
        <begin position="257"/>
        <end position="293"/>
    </location>
</feature>
<name>A0A210PJ38_MIZYE</name>
<feature type="disulfide bond" evidence="8">
    <location>
        <begin position="283"/>
        <end position="292"/>
    </location>
</feature>
<dbReference type="PROSITE" id="PS01187">
    <property type="entry name" value="EGF_CA"/>
    <property type="match status" value="1"/>
</dbReference>
<dbReference type="OrthoDB" id="6052987at2759"/>
<evidence type="ECO:0000256" key="2">
    <source>
        <dbReference type="ARBA" id="ARBA00022525"/>
    </source>
</evidence>
<comment type="caution">
    <text evidence="8">Lacks conserved residue(s) required for the propagation of feature annotation.</text>
</comment>
<feature type="disulfide bond" evidence="8">
    <location>
        <begin position="321"/>
        <end position="330"/>
    </location>
</feature>
<dbReference type="Gene3D" id="2.60.120.290">
    <property type="entry name" value="Spermadhesin, CUB domain"/>
    <property type="match status" value="1"/>
</dbReference>
<feature type="disulfide bond" evidence="8">
    <location>
        <begin position="435"/>
        <end position="444"/>
    </location>
</feature>
<evidence type="ECO:0000256" key="1">
    <source>
        <dbReference type="ARBA" id="ARBA00004613"/>
    </source>
</evidence>
<dbReference type="CDD" id="cd00041">
    <property type="entry name" value="CUB"/>
    <property type="match status" value="1"/>
</dbReference>
<keyword evidence="12" id="KW-1185">Reference proteome</keyword>
<evidence type="ECO:0000256" key="6">
    <source>
        <dbReference type="ARBA" id="ARBA00023157"/>
    </source>
</evidence>
<dbReference type="EMBL" id="NEDP02076596">
    <property type="protein sequence ID" value="OWF36500.1"/>
    <property type="molecule type" value="Genomic_DNA"/>
</dbReference>
<dbReference type="InterPro" id="IPR000152">
    <property type="entry name" value="EGF-type_Asp/Asn_hydroxyl_site"/>
</dbReference>
<evidence type="ECO:0000256" key="5">
    <source>
        <dbReference type="ARBA" id="ARBA00022737"/>
    </source>
</evidence>
<evidence type="ECO:0000259" key="9">
    <source>
        <dbReference type="PROSITE" id="PS01180"/>
    </source>
</evidence>
<feature type="disulfide bond" evidence="8">
    <location>
        <begin position="636"/>
        <end position="645"/>
    </location>
</feature>
<dbReference type="PROSITE" id="PS01180">
    <property type="entry name" value="CUB"/>
    <property type="match status" value="1"/>
</dbReference>
<dbReference type="PROSITE" id="PS00022">
    <property type="entry name" value="EGF_1"/>
    <property type="match status" value="10"/>
</dbReference>
<dbReference type="CDD" id="cd00054">
    <property type="entry name" value="EGF_CA"/>
    <property type="match status" value="2"/>
</dbReference>
<dbReference type="SUPFAM" id="SSF57196">
    <property type="entry name" value="EGF/Laminin"/>
    <property type="match status" value="10"/>
</dbReference>
<feature type="disulfide bond" evidence="8">
    <location>
        <begin position="337"/>
        <end position="347"/>
    </location>
</feature>
<feature type="domain" description="EGF-like" evidence="10">
    <location>
        <begin position="447"/>
        <end position="482"/>
    </location>
</feature>
<feature type="disulfide bond" evidence="8">
    <location>
        <begin position="359"/>
        <end position="368"/>
    </location>
</feature>
<keyword evidence="3 8" id="KW-0245">EGF-like domain</keyword>
<evidence type="ECO:0000256" key="3">
    <source>
        <dbReference type="ARBA" id="ARBA00022536"/>
    </source>
</evidence>
<dbReference type="GO" id="GO:0005576">
    <property type="term" value="C:extracellular region"/>
    <property type="evidence" value="ECO:0007669"/>
    <property type="project" value="UniProtKB-SubCell"/>
</dbReference>
<feature type="domain" description="EGF-like" evidence="10">
    <location>
        <begin position="295"/>
        <end position="331"/>
    </location>
</feature>
<organism evidence="11 12">
    <name type="scientific">Mizuhopecten yessoensis</name>
    <name type="common">Japanese scallop</name>
    <name type="synonym">Patinopecten yessoensis</name>
    <dbReference type="NCBI Taxonomy" id="6573"/>
    <lineage>
        <taxon>Eukaryota</taxon>
        <taxon>Metazoa</taxon>
        <taxon>Spiralia</taxon>
        <taxon>Lophotrochozoa</taxon>
        <taxon>Mollusca</taxon>
        <taxon>Bivalvia</taxon>
        <taxon>Autobranchia</taxon>
        <taxon>Pteriomorphia</taxon>
        <taxon>Pectinida</taxon>
        <taxon>Pectinoidea</taxon>
        <taxon>Pectinidae</taxon>
        <taxon>Mizuhopecten</taxon>
    </lineage>
</organism>
<dbReference type="SMART" id="SM00179">
    <property type="entry name" value="EGF_CA"/>
    <property type="match status" value="8"/>
</dbReference>
<dbReference type="Gene3D" id="2.10.25.10">
    <property type="entry name" value="Laminin"/>
    <property type="match status" value="10"/>
</dbReference>
<dbReference type="InterPro" id="IPR000742">
    <property type="entry name" value="EGF"/>
</dbReference>